<sequence>MKQLSFADSFVSRCPKFRVAVTVATLPHPAISKKVEALLVYAENKLREEFDTASIKQRAAVLSTRDAYKALGKDPNRYRPASEQLCRRLVQGKGLYFINPLVDLGNYISIATGYSIGVFDYDKIGNQITLKRGEAEDDFEGIGRGKLNVEGLPTYIDENGPFATPTSDHERTKVSENHIRRTLIFINDFGANPLDNGDDRLKAAAEELNDKIKELFENAKVNQKIIGISKESQNIPDMPE</sequence>
<keyword evidence="4" id="KW-1185">Reference proteome</keyword>
<dbReference type="PANTHER" id="PTHR39209:SF2">
    <property type="entry name" value="CYTOPLASMIC PROTEIN"/>
    <property type="match status" value="1"/>
</dbReference>
<dbReference type="SMART" id="SM00873">
    <property type="entry name" value="B3_4"/>
    <property type="match status" value="1"/>
</dbReference>
<evidence type="ECO:0000313" key="4">
    <source>
        <dbReference type="Proteomes" id="UP001596020"/>
    </source>
</evidence>
<evidence type="ECO:0000313" key="3">
    <source>
        <dbReference type="EMBL" id="MFC4665899.1"/>
    </source>
</evidence>
<organism evidence="3 4">
    <name type="scientific">Falsiporphyromonas endometrii</name>
    <dbReference type="NCBI Taxonomy" id="1387297"/>
    <lineage>
        <taxon>Bacteria</taxon>
        <taxon>Pseudomonadati</taxon>
        <taxon>Bacteroidota</taxon>
        <taxon>Bacteroidia</taxon>
        <taxon>Bacteroidales</taxon>
        <taxon>Porphyromonadaceae</taxon>
        <taxon>Falsiporphyromonas</taxon>
    </lineage>
</organism>
<dbReference type="PANTHER" id="PTHR39209">
    <property type="match status" value="1"/>
</dbReference>
<evidence type="ECO:0000256" key="1">
    <source>
        <dbReference type="SAM" id="Coils"/>
    </source>
</evidence>
<dbReference type="Gene3D" id="3.50.40.10">
    <property type="entry name" value="Phenylalanyl-trna Synthetase, Chain B, domain 3"/>
    <property type="match status" value="1"/>
</dbReference>
<dbReference type="InterPro" id="IPR005146">
    <property type="entry name" value="B3/B4_tRNA-bd"/>
</dbReference>
<feature type="coiled-coil region" evidence="1">
    <location>
        <begin position="194"/>
        <end position="225"/>
    </location>
</feature>
<feature type="domain" description="B3/B4 tRNA-binding" evidence="2">
    <location>
        <begin position="63"/>
        <end position="217"/>
    </location>
</feature>
<dbReference type="RefSeq" id="WP_380078437.1">
    <property type="nucleotide sequence ID" value="NZ_JBHSGO010000150.1"/>
</dbReference>
<proteinExistence type="predicted"/>
<name>A0ABV9K760_9PORP</name>
<dbReference type="Pfam" id="PF03483">
    <property type="entry name" value="B3_4"/>
    <property type="match status" value="1"/>
</dbReference>
<dbReference type="EMBL" id="JBHSGO010000150">
    <property type="protein sequence ID" value="MFC4665899.1"/>
    <property type="molecule type" value="Genomic_DNA"/>
</dbReference>
<dbReference type="SUPFAM" id="SSF56037">
    <property type="entry name" value="PheT/TilS domain"/>
    <property type="match status" value="1"/>
</dbReference>
<gene>
    <name evidence="3" type="ORF">ACFO3G_04690</name>
</gene>
<reference evidence="4" key="1">
    <citation type="journal article" date="2019" name="Int. J. Syst. Evol. Microbiol.">
        <title>The Global Catalogue of Microorganisms (GCM) 10K type strain sequencing project: providing services to taxonomists for standard genome sequencing and annotation.</title>
        <authorList>
            <consortium name="The Broad Institute Genomics Platform"/>
            <consortium name="The Broad Institute Genome Sequencing Center for Infectious Disease"/>
            <person name="Wu L."/>
            <person name="Ma J."/>
        </authorList>
    </citation>
    <scope>NUCLEOTIDE SEQUENCE [LARGE SCALE GENOMIC DNA]</scope>
    <source>
        <strain evidence="4">CGMCC 4.7357</strain>
    </source>
</reference>
<evidence type="ECO:0000259" key="2">
    <source>
        <dbReference type="SMART" id="SM00873"/>
    </source>
</evidence>
<comment type="caution">
    <text evidence="3">The sequence shown here is derived from an EMBL/GenBank/DDBJ whole genome shotgun (WGS) entry which is preliminary data.</text>
</comment>
<keyword evidence="1" id="KW-0175">Coiled coil</keyword>
<accession>A0ABV9K760</accession>
<dbReference type="InterPro" id="IPR020825">
    <property type="entry name" value="Phe-tRNA_synthase-like_B3/B4"/>
</dbReference>
<dbReference type="Proteomes" id="UP001596020">
    <property type="component" value="Unassembled WGS sequence"/>
</dbReference>
<protein>
    <submittedName>
        <fullName evidence="3">B3/4 domain-containing protein</fullName>
    </submittedName>
</protein>